<dbReference type="GO" id="GO:0003729">
    <property type="term" value="F:mRNA binding"/>
    <property type="evidence" value="ECO:0007669"/>
    <property type="project" value="TreeGrafter"/>
</dbReference>
<comment type="function">
    <text evidence="4">Binds mRNA; thus facilitating recognition of the initiation point. It is needed to translate mRNA with a short Shine-Dalgarno (SD) purine-rich sequence.</text>
</comment>
<evidence type="ECO:0000256" key="2">
    <source>
        <dbReference type="ARBA" id="ARBA00022980"/>
    </source>
</evidence>
<keyword evidence="7" id="KW-1185">Reference proteome</keyword>
<protein>
    <submittedName>
        <fullName evidence="6">Small subunit ribosomal protein S1</fullName>
    </submittedName>
</protein>
<dbReference type="PANTHER" id="PTHR10724">
    <property type="entry name" value="30S RIBOSOMAL PROTEIN S1"/>
    <property type="match status" value="1"/>
</dbReference>
<dbReference type="Pfam" id="PF00575">
    <property type="entry name" value="S1"/>
    <property type="match status" value="3"/>
</dbReference>
<dbReference type="CDD" id="cd05687">
    <property type="entry name" value="S1_RPS1_repeat_ec1_hs1"/>
    <property type="match status" value="1"/>
</dbReference>
<dbReference type="PRINTS" id="PR00681">
    <property type="entry name" value="RIBOSOMALS1"/>
</dbReference>
<dbReference type="InterPro" id="IPR003029">
    <property type="entry name" value="S1_domain"/>
</dbReference>
<evidence type="ECO:0000259" key="5">
    <source>
        <dbReference type="PROSITE" id="PS50126"/>
    </source>
</evidence>
<dbReference type="SMART" id="SM00316">
    <property type="entry name" value="S1"/>
    <property type="match status" value="3"/>
</dbReference>
<feature type="domain" description="S1 motif" evidence="5">
    <location>
        <begin position="209"/>
        <end position="276"/>
    </location>
</feature>
<dbReference type="InterPro" id="IPR012340">
    <property type="entry name" value="NA-bd_OB-fold"/>
</dbReference>
<feature type="domain" description="S1 motif" evidence="5">
    <location>
        <begin position="35"/>
        <end position="104"/>
    </location>
</feature>
<proteinExistence type="inferred from homology"/>
<dbReference type="CDD" id="cd04465">
    <property type="entry name" value="S1_RPS1_repeat_ec2_hs2"/>
    <property type="match status" value="1"/>
</dbReference>
<dbReference type="GO" id="GO:0003735">
    <property type="term" value="F:structural constituent of ribosome"/>
    <property type="evidence" value="ECO:0007669"/>
    <property type="project" value="TreeGrafter"/>
</dbReference>
<evidence type="ECO:0000256" key="4">
    <source>
        <dbReference type="ARBA" id="ARBA00025604"/>
    </source>
</evidence>
<feature type="domain" description="S1 motif" evidence="5">
    <location>
        <begin position="121"/>
        <end position="188"/>
    </location>
</feature>
<evidence type="ECO:0000313" key="7">
    <source>
        <dbReference type="Proteomes" id="UP000199800"/>
    </source>
</evidence>
<accession>A0A1I0DA37</accession>
<name>A0A1I0DA37_9FIRM</name>
<dbReference type="FunFam" id="2.40.50.140:FF:000103">
    <property type="entry name" value="protein RRP5 homolog"/>
    <property type="match status" value="1"/>
</dbReference>
<organism evidence="6 7">
    <name type="scientific">[Clostridium] polysaccharolyticum</name>
    <dbReference type="NCBI Taxonomy" id="29364"/>
    <lineage>
        <taxon>Bacteria</taxon>
        <taxon>Bacillati</taxon>
        <taxon>Bacillota</taxon>
        <taxon>Clostridia</taxon>
        <taxon>Lachnospirales</taxon>
        <taxon>Lachnospiraceae</taxon>
    </lineage>
</organism>
<keyword evidence="3" id="KW-0687">Ribonucleoprotein</keyword>
<dbReference type="Proteomes" id="UP000199800">
    <property type="component" value="Unassembled WGS sequence"/>
</dbReference>
<evidence type="ECO:0000256" key="1">
    <source>
        <dbReference type="ARBA" id="ARBA00006767"/>
    </source>
</evidence>
<dbReference type="InterPro" id="IPR035104">
    <property type="entry name" value="Ribosomal_protein_S1-like"/>
</dbReference>
<evidence type="ECO:0000313" key="6">
    <source>
        <dbReference type="EMBL" id="SET28409.1"/>
    </source>
</evidence>
<keyword evidence="2 6" id="KW-0689">Ribosomal protein</keyword>
<gene>
    <name evidence="6" type="ORF">SAMN04487772_11351</name>
</gene>
<dbReference type="GO" id="GO:0022627">
    <property type="term" value="C:cytosolic small ribosomal subunit"/>
    <property type="evidence" value="ECO:0007669"/>
    <property type="project" value="TreeGrafter"/>
</dbReference>
<dbReference type="PANTHER" id="PTHR10724:SF7">
    <property type="entry name" value="SMALL RIBOSOMAL SUBUNIT PROTEIN BS1C"/>
    <property type="match status" value="1"/>
</dbReference>
<dbReference type="RefSeq" id="WP_177180727.1">
    <property type="nucleotide sequence ID" value="NZ_FOHN01000013.1"/>
</dbReference>
<evidence type="ECO:0000256" key="3">
    <source>
        <dbReference type="ARBA" id="ARBA00023274"/>
    </source>
</evidence>
<comment type="similarity">
    <text evidence="1">Belongs to the bacterial ribosomal protein bS1 family.</text>
</comment>
<dbReference type="PROSITE" id="PS50126">
    <property type="entry name" value="S1"/>
    <property type="match status" value="3"/>
</dbReference>
<dbReference type="STRING" id="29364.SAMN04487772_11351"/>
<dbReference type="SUPFAM" id="SSF50249">
    <property type="entry name" value="Nucleic acid-binding proteins"/>
    <property type="match status" value="3"/>
</dbReference>
<dbReference type="InterPro" id="IPR050437">
    <property type="entry name" value="Ribos_protein_bS1-like"/>
</dbReference>
<dbReference type="GO" id="GO:0006412">
    <property type="term" value="P:translation"/>
    <property type="evidence" value="ECO:0007669"/>
    <property type="project" value="TreeGrafter"/>
</dbReference>
<dbReference type="EMBL" id="FOHN01000013">
    <property type="protein sequence ID" value="SET28409.1"/>
    <property type="molecule type" value="Genomic_DNA"/>
</dbReference>
<sequence length="315" mass="34569">MSENTNSEEKLQEIIPSMDEFKDELNRSFRSVKEGELITGTVIGVTDSEVMIDLGYYAEGIIKITELSNDPGFSIKTDIAAGDSITAVVLREDDGEGNVLLSLKQAHDILSWEILKEAMKNETVYSCKIKEVVNSGVITYVEGIRSFIPASQLALSYVEDLEPYKGKTIDAVVITVDEDKKKLVLSAKQVARERAEKEHKLKVSSLQIGLVTSGVVEKLAPYGAFVKIGDDLSGLVHISQICGRHLKSPKEVLSEGQEVNVKIIDVKDGKISLSIKAVEDKEDIVEDVKDAPIEYTEQETASTSLGALLSNFKFD</sequence>
<dbReference type="Gene3D" id="2.40.50.140">
    <property type="entry name" value="Nucleic acid-binding proteins"/>
    <property type="match status" value="3"/>
</dbReference>
<reference evidence="6 7" key="1">
    <citation type="submission" date="2016-10" db="EMBL/GenBank/DDBJ databases">
        <authorList>
            <person name="de Groot N.N."/>
        </authorList>
    </citation>
    <scope>NUCLEOTIDE SEQUENCE [LARGE SCALE GENOMIC DNA]</scope>
    <source>
        <strain evidence="6 7">DSM 1801</strain>
    </source>
</reference>
<dbReference type="AlphaFoldDB" id="A0A1I0DA37"/>